<organism evidence="4 5">
    <name type="scientific">Microbacterium paraoxydans</name>
    <dbReference type="NCBI Taxonomy" id="199592"/>
    <lineage>
        <taxon>Bacteria</taxon>
        <taxon>Bacillati</taxon>
        <taxon>Actinomycetota</taxon>
        <taxon>Actinomycetes</taxon>
        <taxon>Micrococcales</taxon>
        <taxon>Microbacteriaceae</taxon>
        <taxon>Microbacterium</taxon>
    </lineage>
</organism>
<feature type="region of interest" description="Disordered" evidence="3">
    <location>
        <begin position="103"/>
        <end position="130"/>
    </location>
</feature>
<dbReference type="InterPro" id="IPR035093">
    <property type="entry name" value="RelE/ParE_toxin_dom_sf"/>
</dbReference>
<keyword evidence="2" id="KW-1277">Toxin-antitoxin system</keyword>
<evidence type="ECO:0000313" key="4">
    <source>
        <dbReference type="EMBL" id="MBS0022736.1"/>
    </source>
</evidence>
<name>A0ABS5IIH7_9MICO</name>
<protein>
    <submittedName>
        <fullName evidence="4">Type II toxin-antitoxin system RelE/ParE family toxin</fullName>
    </submittedName>
</protein>
<proteinExistence type="inferred from homology"/>
<dbReference type="PANTHER" id="PTHR33755:SF8">
    <property type="entry name" value="TOXIN PARE2"/>
    <property type="match status" value="1"/>
</dbReference>
<evidence type="ECO:0000313" key="5">
    <source>
        <dbReference type="Proteomes" id="UP000678243"/>
    </source>
</evidence>
<gene>
    <name evidence="4" type="ORF">KE274_01295</name>
</gene>
<dbReference type="EMBL" id="JAGTUK010000001">
    <property type="protein sequence ID" value="MBS0022736.1"/>
    <property type="molecule type" value="Genomic_DNA"/>
</dbReference>
<accession>A0ABS5IIH7</accession>
<dbReference type="Pfam" id="PF05016">
    <property type="entry name" value="ParE_toxin"/>
    <property type="match status" value="1"/>
</dbReference>
<evidence type="ECO:0000256" key="1">
    <source>
        <dbReference type="ARBA" id="ARBA00006226"/>
    </source>
</evidence>
<dbReference type="InterPro" id="IPR007712">
    <property type="entry name" value="RelE/ParE_toxin"/>
</dbReference>
<evidence type="ECO:0000256" key="3">
    <source>
        <dbReference type="SAM" id="MobiDB-lite"/>
    </source>
</evidence>
<evidence type="ECO:0000256" key="2">
    <source>
        <dbReference type="ARBA" id="ARBA00022649"/>
    </source>
</evidence>
<keyword evidence="5" id="KW-1185">Reference proteome</keyword>
<dbReference type="Gene3D" id="3.30.2310.20">
    <property type="entry name" value="RelE-like"/>
    <property type="match status" value="1"/>
</dbReference>
<sequence>MTPRRVVTTTRADEDVDGAVTRYLGEAGPTIALAFIDDLQHAVSRIAAYPSLGSARFELLTEIPDLRAFPLRKHPYLVIYTDDADAVRVHRVLHTKRDIAAVLTESERATPPPGTRGAPRRPERHPHPRR</sequence>
<dbReference type="PANTHER" id="PTHR33755">
    <property type="entry name" value="TOXIN PARE1-RELATED"/>
    <property type="match status" value="1"/>
</dbReference>
<feature type="compositionally biased region" description="Basic residues" evidence="3">
    <location>
        <begin position="118"/>
        <end position="130"/>
    </location>
</feature>
<dbReference type="InterPro" id="IPR051803">
    <property type="entry name" value="TA_system_RelE-like_toxin"/>
</dbReference>
<comment type="caution">
    <text evidence="4">The sequence shown here is derived from an EMBL/GenBank/DDBJ whole genome shotgun (WGS) entry which is preliminary data.</text>
</comment>
<comment type="similarity">
    <text evidence="1">Belongs to the RelE toxin family.</text>
</comment>
<reference evidence="4 5" key="1">
    <citation type="submission" date="2021-04" db="EMBL/GenBank/DDBJ databases">
        <title>Whole genome analysis of root endophytic bacterium Microbacterium paraoxydans ku-mp colonizing RP-bio226 rice variety.</title>
        <authorList>
            <person name="Ulaganathan K."/>
            <person name="Latha B."/>
        </authorList>
    </citation>
    <scope>NUCLEOTIDE SEQUENCE [LARGE SCALE GENOMIC DNA]</scope>
    <source>
        <strain evidence="5">ku-mp</strain>
    </source>
</reference>
<dbReference type="Proteomes" id="UP000678243">
    <property type="component" value="Unassembled WGS sequence"/>
</dbReference>
<dbReference type="RefSeq" id="WP_211540232.1">
    <property type="nucleotide sequence ID" value="NZ_JAGTUK010000001.1"/>
</dbReference>